<dbReference type="GO" id="GO:0030163">
    <property type="term" value="P:protein catabolic process"/>
    <property type="evidence" value="ECO:0007669"/>
    <property type="project" value="InterPro"/>
</dbReference>
<keyword evidence="2" id="KW-0645">Protease</keyword>
<dbReference type="Gene3D" id="3.30.1390.10">
    <property type="match status" value="1"/>
</dbReference>
<comment type="caution">
    <text evidence="2">The sequence shown here is derived from an EMBL/GenBank/DDBJ whole genome shotgun (WGS) entry which is preliminary data.</text>
</comment>
<protein>
    <submittedName>
        <fullName evidence="2">ATP-dependent Clp protease adapter ClpS</fullName>
    </submittedName>
</protein>
<organism evidence="2 3">
    <name type="scientific">Schaalia canis</name>
    <dbReference type="NCBI Taxonomy" id="100469"/>
    <lineage>
        <taxon>Bacteria</taxon>
        <taxon>Bacillati</taxon>
        <taxon>Actinomycetota</taxon>
        <taxon>Actinomycetes</taxon>
        <taxon>Actinomycetales</taxon>
        <taxon>Actinomycetaceae</taxon>
        <taxon>Schaalia</taxon>
    </lineage>
</organism>
<dbReference type="NCBIfam" id="NF000668">
    <property type="entry name" value="PRK00033.1-1"/>
    <property type="match status" value="1"/>
</dbReference>
<proteinExistence type="predicted"/>
<dbReference type="RefSeq" id="WP_124870388.1">
    <property type="nucleotide sequence ID" value="NZ_RQZF01000005.1"/>
</dbReference>
<dbReference type="SUPFAM" id="SSF54736">
    <property type="entry name" value="ClpS-like"/>
    <property type="match status" value="1"/>
</dbReference>
<evidence type="ECO:0000259" key="1">
    <source>
        <dbReference type="Pfam" id="PF02617"/>
    </source>
</evidence>
<dbReference type="OrthoDB" id="162238at2"/>
<keyword evidence="2" id="KW-0378">Hydrolase</keyword>
<keyword evidence="3" id="KW-1185">Reference proteome</keyword>
<evidence type="ECO:0000313" key="2">
    <source>
        <dbReference type="EMBL" id="RRC95278.1"/>
    </source>
</evidence>
<evidence type="ECO:0000313" key="3">
    <source>
        <dbReference type="Proteomes" id="UP000280444"/>
    </source>
</evidence>
<feature type="domain" description="Adaptor protein ClpS core" evidence="1">
    <location>
        <begin position="19"/>
        <end position="89"/>
    </location>
</feature>
<name>A0A3P1SDR4_9ACTO</name>
<dbReference type="AlphaFoldDB" id="A0A3P1SDR4"/>
<dbReference type="GO" id="GO:0008233">
    <property type="term" value="F:peptidase activity"/>
    <property type="evidence" value="ECO:0007669"/>
    <property type="project" value="UniProtKB-KW"/>
</dbReference>
<dbReference type="InterPro" id="IPR003769">
    <property type="entry name" value="ClpS_core"/>
</dbReference>
<dbReference type="Proteomes" id="UP000280444">
    <property type="component" value="Unassembled WGS sequence"/>
</dbReference>
<dbReference type="Pfam" id="PF02617">
    <property type="entry name" value="ClpS"/>
    <property type="match status" value="1"/>
</dbReference>
<accession>A0A3P1SDR4</accession>
<sequence>MAHSPLGQPALQTAPARSKMSAWQTVVLNDAVNLTTYVSHVFQRHFGYSAEYADQLMWQVHDHGRAVVSTGLRERMEADVLALHAYGLRALLEPAQC</sequence>
<dbReference type="InterPro" id="IPR014719">
    <property type="entry name" value="Ribosomal_bL12_C/ClpS-like"/>
</dbReference>
<gene>
    <name evidence="2" type="primary">clpS</name>
    <name evidence="2" type="ORF">EII11_06490</name>
</gene>
<dbReference type="GO" id="GO:0006508">
    <property type="term" value="P:proteolysis"/>
    <property type="evidence" value="ECO:0007669"/>
    <property type="project" value="UniProtKB-KW"/>
</dbReference>
<reference evidence="2 3" key="1">
    <citation type="submission" date="2018-11" db="EMBL/GenBank/DDBJ databases">
        <title>Genomes From Bacteria Associated with the Canine Oral Cavity: a Test Case for Automated Genome-Based Taxonomic Assignment.</title>
        <authorList>
            <person name="Coil D.A."/>
            <person name="Jospin G."/>
            <person name="Darling A.E."/>
            <person name="Wallis C."/>
            <person name="Davis I.J."/>
            <person name="Harris S."/>
            <person name="Eisen J.A."/>
            <person name="Holcombe L.J."/>
            <person name="O'Flynn C."/>
        </authorList>
    </citation>
    <scope>NUCLEOTIDE SEQUENCE [LARGE SCALE GENOMIC DNA]</scope>
    <source>
        <strain evidence="2 3">OH770</strain>
    </source>
</reference>
<dbReference type="EMBL" id="RQZF01000005">
    <property type="protein sequence ID" value="RRC95278.1"/>
    <property type="molecule type" value="Genomic_DNA"/>
</dbReference>